<dbReference type="PANTHER" id="PTHR40626:SF11">
    <property type="entry name" value="ZINC FINGER PROTEIN YPR022C"/>
    <property type="match status" value="1"/>
</dbReference>
<evidence type="ECO:0000256" key="7">
    <source>
        <dbReference type="PROSITE-ProRule" id="PRU00042"/>
    </source>
</evidence>
<dbReference type="InterPro" id="IPR036236">
    <property type="entry name" value="Znf_C2H2_sf"/>
</dbReference>
<feature type="domain" description="C2H2-type" evidence="9">
    <location>
        <begin position="46"/>
        <end position="75"/>
    </location>
</feature>
<evidence type="ECO:0000313" key="11">
    <source>
        <dbReference type="Proteomes" id="UP000799421"/>
    </source>
</evidence>
<dbReference type="GO" id="GO:0000981">
    <property type="term" value="F:DNA-binding transcription factor activity, RNA polymerase II-specific"/>
    <property type="evidence" value="ECO:0007669"/>
    <property type="project" value="InterPro"/>
</dbReference>
<dbReference type="InterPro" id="IPR051059">
    <property type="entry name" value="VerF-like"/>
</dbReference>
<dbReference type="GO" id="GO:0000978">
    <property type="term" value="F:RNA polymerase II cis-regulatory region sequence-specific DNA binding"/>
    <property type="evidence" value="ECO:0007669"/>
    <property type="project" value="InterPro"/>
</dbReference>
<dbReference type="PROSITE" id="PS00028">
    <property type="entry name" value="ZINC_FINGER_C2H2_1"/>
    <property type="match status" value="2"/>
</dbReference>
<dbReference type="CDD" id="cd12148">
    <property type="entry name" value="fungal_TF_MHR"/>
    <property type="match status" value="1"/>
</dbReference>
<dbReference type="GO" id="GO:0008270">
    <property type="term" value="F:zinc ion binding"/>
    <property type="evidence" value="ECO:0007669"/>
    <property type="project" value="UniProtKB-KW"/>
</dbReference>
<evidence type="ECO:0000256" key="6">
    <source>
        <dbReference type="ARBA" id="ARBA00023242"/>
    </source>
</evidence>
<gene>
    <name evidence="10" type="ORF">K470DRAFT_267300</name>
</gene>
<keyword evidence="4 7" id="KW-0863">Zinc-finger</keyword>
<dbReference type="InterPro" id="IPR007219">
    <property type="entry name" value="XnlR_reg_dom"/>
</dbReference>
<evidence type="ECO:0000313" key="10">
    <source>
        <dbReference type="EMBL" id="KAF2864455.1"/>
    </source>
</evidence>
<reference evidence="10" key="1">
    <citation type="journal article" date="2020" name="Stud. Mycol.">
        <title>101 Dothideomycetes genomes: a test case for predicting lifestyles and emergence of pathogens.</title>
        <authorList>
            <person name="Haridas S."/>
            <person name="Albert R."/>
            <person name="Binder M."/>
            <person name="Bloem J."/>
            <person name="Labutti K."/>
            <person name="Salamov A."/>
            <person name="Andreopoulos B."/>
            <person name="Baker S."/>
            <person name="Barry K."/>
            <person name="Bills G."/>
            <person name="Bluhm B."/>
            <person name="Cannon C."/>
            <person name="Castanera R."/>
            <person name="Culley D."/>
            <person name="Daum C."/>
            <person name="Ezra D."/>
            <person name="Gonzalez J."/>
            <person name="Henrissat B."/>
            <person name="Kuo A."/>
            <person name="Liang C."/>
            <person name="Lipzen A."/>
            <person name="Lutzoni F."/>
            <person name="Magnuson J."/>
            <person name="Mondo S."/>
            <person name="Nolan M."/>
            <person name="Ohm R."/>
            <person name="Pangilinan J."/>
            <person name="Park H.-J."/>
            <person name="Ramirez L."/>
            <person name="Alfaro M."/>
            <person name="Sun H."/>
            <person name="Tritt A."/>
            <person name="Yoshinaga Y."/>
            <person name="Zwiers L.-H."/>
            <person name="Turgeon B."/>
            <person name="Goodwin S."/>
            <person name="Spatafora J."/>
            <person name="Crous P."/>
            <person name="Grigoriev I."/>
        </authorList>
    </citation>
    <scope>NUCLEOTIDE SEQUENCE</scope>
    <source>
        <strain evidence="10">CBS 480.64</strain>
    </source>
</reference>
<keyword evidence="6" id="KW-0539">Nucleus</keyword>
<dbReference type="Pfam" id="PF04082">
    <property type="entry name" value="Fungal_trans"/>
    <property type="match status" value="1"/>
</dbReference>
<dbReference type="GO" id="GO:0006351">
    <property type="term" value="P:DNA-templated transcription"/>
    <property type="evidence" value="ECO:0007669"/>
    <property type="project" value="InterPro"/>
</dbReference>
<evidence type="ECO:0000256" key="3">
    <source>
        <dbReference type="ARBA" id="ARBA00022737"/>
    </source>
</evidence>
<feature type="region of interest" description="Disordered" evidence="8">
    <location>
        <begin position="366"/>
        <end position="391"/>
    </location>
</feature>
<evidence type="ECO:0000256" key="5">
    <source>
        <dbReference type="ARBA" id="ARBA00022833"/>
    </source>
</evidence>
<dbReference type="GO" id="GO:0000785">
    <property type="term" value="C:chromatin"/>
    <property type="evidence" value="ECO:0007669"/>
    <property type="project" value="TreeGrafter"/>
</dbReference>
<keyword evidence="11" id="KW-1185">Reference proteome</keyword>
<dbReference type="GO" id="GO:0005634">
    <property type="term" value="C:nucleus"/>
    <property type="evidence" value="ECO:0007669"/>
    <property type="project" value="UniProtKB-SubCell"/>
</dbReference>
<accession>A0A6A7CC29</accession>
<dbReference type="EMBL" id="MU005957">
    <property type="protein sequence ID" value="KAF2864455.1"/>
    <property type="molecule type" value="Genomic_DNA"/>
</dbReference>
<evidence type="ECO:0000259" key="9">
    <source>
        <dbReference type="PROSITE" id="PS50157"/>
    </source>
</evidence>
<evidence type="ECO:0000256" key="1">
    <source>
        <dbReference type="ARBA" id="ARBA00004123"/>
    </source>
</evidence>
<dbReference type="PANTHER" id="PTHR40626">
    <property type="entry name" value="MIP31509P"/>
    <property type="match status" value="1"/>
</dbReference>
<keyword evidence="2" id="KW-0479">Metal-binding</keyword>
<dbReference type="InterPro" id="IPR013087">
    <property type="entry name" value="Znf_C2H2_type"/>
</dbReference>
<dbReference type="AlphaFoldDB" id="A0A6A7CC29"/>
<dbReference type="OrthoDB" id="427030at2759"/>
<dbReference type="SUPFAM" id="SSF57667">
    <property type="entry name" value="beta-beta-alpha zinc fingers"/>
    <property type="match status" value="2"/>
</dbReference>
<evidence type="ECO:0000256" key="4">
    <source>
        <dbReference type="ARBA" id="ARBA00022771"/>
    </source>
</evidence>
<proteinExistence type="predicted"/>
<keyword evidence="5" id="KW-0862">Zinc</keyword>
<evidence type="ECO:0000256" key="8">
    <source>
        <dbReference type="SAM" id="MobiDB-lite"/>
    </source>
</evidence>
<evidence type="ECO:0000256" key="2">
    <source>
        <dbReference type="ARBA" id="ARBA00022723"/>
    </source>
</evidence>
<name>A0A6A7CC29_9PEZI</name>
<dbReference type="SMART" id="SM00355">
    <property type="entry name" value="ZnF_C2H2"/>
    <property type="match status" value="2"/>
</dbReference>
<keyword evidence="3" id="KW-0677">Repeat</keyword>
<dbReference type="PROSITE" id="PS50157">
    <property type="entry name" value="ZINC_FINGER_C2H2_2"/>
    <property type="match status" value="2"/>
</dbReference>
<feature type="domain" description="C2H2-type" evidence="9">
    <location>
        <begin position="16"/>
        <end position="45"/>
    </location>
</feature>
<organism evidence="10 11">
    <name type="scientific">Piedraia hortae CBS 480.64</name>
    <dbReference type="NCBI Taxonomy" id="1314780"/>
    <lineage>
        <taxon>Eukaryota</taxon>
        <taxon>Fungi</taxon>
        <taxon>Dikarya</taxon>
        <taxon>Ascomycota</taxon>
        <taxon>Pezizomycotina</taxon>
        <taxon>Dothideomycetes</taxon>
        <taxon>Dothideomycetidae</taxon>
        <taxon>Capnodiales</taxon>
        <taxon>Piedraiaceae</taxon>
        <taxon>Piedraia</taxon>
    </lineage>
</organism>
<dbReference type="Proteomes" id="UP000799421">
    <property type="component" value="Unassembled WGS sequence"/>
</dbReference>
<dbReference type="Gene3D" id="3.30.160.60">
    <property type="entry name" value="Classic Zinc Finger"/>
    <property type="match status" value="1"/>
</dbReference>
<comment type="subcellular location">
    <subcellularLocation>
        <location evidence="1">Nucleus</location>
    </subcellularLocation>
</comment>
<sequence length="790" mass="87281">MEKRGRRAVKEPDRRFHCGHGDCDKAYSRAEHLYRHQLNHAPKQIYLCDHPGCARSFVRADLRARHKERHAAKGSQLQRKDAFRAVSATVPSQQYTVEPTYQNHAVYLPSQLRPAYGFPSDQQDWYLDPAAGSMPVFGTSFSPSACSLDDVFLSSLLATEQAPLVLEDAVQHQFYTNYGYDPAGIQPNMGFHPASIQTDICEAKRQRLVDLIASWPEIHPNPGRWSKADILSGDSAEPHHVLSTSMFRHYLLTYWVSIHCQMPILHQPTFNAESCPDLLLLAMICLGATASSTHSTELSFFVAHHTRWEVFRDAEFRPPAKLWTFQALLLLELFEKMFSTHALHERAHVHHATLLAVMRRGSSLVGRCTENTSSDPTRTPPGPDGSINTAGTNTADAAWNRWITAEATRRAAFAAFILDATHATLFGHSAAMAPHELRLPLPCDESLWSAPSKIEVTRIEDSLNANGVKPIYFVEGLKKTLNGHRVRVDTFARTALIAGVLNVAFHLRQRDVQASSLGSSTATGENDWREALTLAVETWKSLSPPSSLPSSSSFSDSPSASFLYDASGATACWYTLARMSFDMEISDLLVFAGAERVLGRQVTSSDREAMRKKMHGWAHSARAREVVLTACRWLNGLLILTQANMDDSSADPSRVYLAYSATSDHVLNRPYVLFFATLLVWAYGFALDGVLGGGGDAADLANLARNGHFATNQVAQVAADFAILSDVRNFLFKMSQVRSSSGLAHLTGRNQSAALLRLVGTLLRELKWELGRDSALVLDGCLGILFGKHG</sequence>
<protein>
    <recommendedName>
        <fullName evidence="9">C2H2-type domain-containing protein</fullName>
    </recommendedName>
</protein>